<proteinExistence type="predicted"/>
<name>A0ACA9KR25_9GLOM</name>
<sequence>MVSSPINNNESHHPLTAIDIIERSTYTDGSWSHLRNILAGTDNNNPLPSNRPLHTTLHFIHRLQNLKKHV</sequence>
<comment type="caution">
    <text evidence="1">The sequence shown here is derived from an EMBL/GenBank/DDBJ whole genome shotgun (WGS) entry which is preliminary data.</text>
</comment>
<evidence type="ECO:0000313" key="1">
    <source>
        <dbReference type="EMBL" id="CAG8488326.1"/>
    </source>
</evidence>
<keyword evidence="2" id="KW-1185">Reference proteome</keyword>
<evidence type="ECO:0000313" key="2">
    <source>
        <dbReference type="Proteomes" id="UP000789702"/>
    </source>
</evidence>
<accession>A0ACA9KR25</accession>
<gene>
    <name evidence="1" type="ORF">DHETER_LOCUS2440</name>
</gene>
<reference evidence="1" key="1">
    <citation type="submission" date="2021-06" db="EMBL/GenBank/DDBJ databases">
        <authorList>
            <person name="Kallberg Y."/>
            <person name="Tangrot J."/>
            <person name="Rosling A."/>
        </authorList>
    </citation>
    <scope>NUCLEOTIDE SEQUENCE</scope>
    <source>
        <strain evidence="1">IL203A</strain>
    </source>
</reference>
<dbReference type="EMBL" id="CAJVPU010001787">
    <property type="protein sequence ID" value="CAG8488326.1"/>
    <property type="molecule type" value="Genomic_DNA"/>
</dbReference>
<protein>
    <submittedName>
        <fullName evidence="1">11447_t:CDS:1</fullName>
    </submittedName>
</protein>
<dbReference type="Proteomes" id="UP000789702">
    <property type="component" value="Unassembled WGS sequence"/>
</dbReference>
<organism evidence="1 2">
    <name type="scientific">Dentiscutata heterogama</name>
    <dbReference type="NCBI Taxonomy" id="1316150"/>
    <lineage>
        <taxon>Eukaryota</taxon>
        <taxon>Fungi</taxon>
        <taxon>Fungi incertae sedis</taxon>
        <taxon>Mucoromycota</taxon>
        <taxon>Glomeromycotina</taxon>
        <taxon>Glomeromycetes</taxon>
        <taxon>Diversisporales</taxon>
        <taxon>Gigasporaceae</taxon>
        <taxon>Dentiscutata</taxon>
    </lineage>
</organism>